<dbReference type="EMBL" id="PFAT01000042">
    <property type="protein sequence ID" value="PIR92117.1"/>
    <property type="molecule type" value="Genomic_DNA"/>
</dbReference>
<feature type="binding site" evidence="9">
    <location>
        <position position="562"/>
    </location>
    <ligand>
        <name>Zn(2+)</name>
        <dbReference type="ChEBI" id="CHEBI:29105"/>
    </ligand>
</feature>
<evidence type="ECO:0000256" key="8">
    <source>
        <dbReference type="ARBA" id="ARBA00023146"/>
    </source>
</evidence>
<keyword evidence="5 9" id="KW-0067">ATP-binding</keyword>
<dbReference type="InterPro" id="IPR018163">
    <property type="entry name" value="Thr/Ala-tRNA-synth_IIc_edit"/>
</dbReference>
<keyword evidence="9" id="KW-0963">Cytoplasm</keyword>
<keyword evidence="2 9" id="KW-0820">tRNA-binding</keyword>
<comment type="caution">
    <text evidence="11">The sequence shown here is derived from an EMBL/GenBank/DDBJ whole genome shotgun (WGS) entry which is preliminary data.</text>
</comment>
<evidence type="ECO:0000256" key="4">
    <source>
        <dbReference type="ARBA" id="ARBA00022741"/>
    </source>
</evidence>
<comment type="cofactor">
    <cofactor evidence="9">
        <name>Zn(2+)</name>
        <dbReference type="ChEBI" id="CHEBI:29105"/>
    </cofactor>
    <text evidence="9">Binds 1 zinc ion per subunit.</text>
</comment>
<keyword evidence="7 9" id="KW-0648">Protein biosynthesis</keyword>
<evidence type="ECO:0000313" key="11">
    <source>
        <dbReference type="EMBL" id="PIR92117.1"/>
    </source>
</evidence>
<keyword evidence="4 9" id="KW-0547">Nucleotide-binding</keyword>
<dbReference type="SUPFAM" id="SSF55681">
    <property type="entry name" value="Class II aaRS and biotin synthetases"/>
    <property type="match status" value="1"/>
</dbReference>
<dbReference type="GO" id="GO:0005829">
    <property type="term" value="C:cytosol"/>
    <property type="evidence" value="ECO:0007669"/>
    <property type="project" value="TreeGrafter"/>
</dbReference>
<keyword evidence="9" id="KW-0479">Metal-binding</keyword>
<organism evidence="11 12">
    <name type="scientific">Candidatus Falkowbacteria bacterium CG10_big_fil_rev_8_21_14_0_10_44_15</name>
    <dbReference type="NCBI Taxonomy" id="1974569"/>
    <lineage>
        <taxon>Bacteria</taxon>
        <taxon>Candidatus Falkowiibacteriota</taxon>
    </lineage>
</organism>
<evidence type="ECO:0000256" key="6">
    <source>
        <dbReference type="ARBA" id="ARBA00022884"/>
    </source>
</evidence>
<dbReference type="InterPro" id="IPR045864">
    <property type="entry name" value="aa-tRNA-synth_II/BPL/LPL"/>
</dbReference>
<dbReference type="Gene3D" id="3.30.980.10">
    <property type="entry name" value="Threonyl-trna Synthetase, Chain A, domain 2"/>
    <property type="match status" value="1"/>
</dbReference>
<dbReference type="InterPro" id="IPR050058">
    <property type="entry name" value="Ala-tRNA_ligase"/>
</dbReference>
<name>A0A2H0UZ73_9BACT</name>
<evidence type="ECO:0000256" key="3">
    <source>
        <dbReference type="ARBA" id="ARBA00022598"/>
    </source>
</evidence>
<keyword evidence="8 9" id="KW-0030">Aminoacyl-tRNA synthetase</keyword>
<evidence type="ECO:0000256" key="1">
    <source>
        <dbReference type="ARBA" id="ARBA00008226"/>
    </source>
</evidence>
<gene>
    <name evidence="9" type="primary">alaS</name>
    <name evidence="11" type="ORF">COU01_03455</name>
</gene>
<dbReference type="AlphaFoldDB" id="A0A2H0UZ73"/>
<dbReference type="InterPro" id="IPR018162">
    <property type="entry name" value="Ala-tRNA-ligase_IIc_anticod-bd"/>
</dbReference>
<dbReference type="InterPro" id="IPR023033">
    <property type="entry name" value="Ala_tRNA_ligase_euk/bac"/>
</dbReference>
<dbReference type="InterPro" id="IPR002318">
    <property type="entry name" value="Ala-tRNA-lgiase_IIc"/>
</dbReference>
<sequence>MTANELRQKYLDFFKAKGHSEIPSASLIPENDPTVLFTTAGMHPLVPYLMGEKHPAGNRLTSAQKCVRTGDIDEVGDATHHTFFEMLGNWSLGGYFKEEAIKMSWEFLTSPEWLNLDKNKIAISIFKGDGDSPKDEEAKKIWLELGIPAARVAELGKDDNWWGPAGQTGPCGPDTEMFYWVGKEKAPAKFDPKDNPESSGWVESWNDVFMQYDKTKDGRFKPLAQKNVDTGMGLERTLAVINGFDDNYRTELFWPIIEQIKKLSGKEYEGNEKPMRIIADHIKAATMILGDDRGVAPSNTGAGYVLRRLIRRAVRYGKQLGITQNFTAELAKVAIKIYQEVYPEVEENKKFIFDELNKEEEKFRQTLEKGEKMFAKFSQDRQISGSEAFILFSTYGFPLELTQELAQEQGYEVKVTEFEEEMEKHAELSKTASAGMFKGGLADASEETKRLHTAAHLMLEALRRVLGPHIQQKGSNITPERLRFDVSHPEKITPEQIKQIEELVNEQIKADLPVHWEEMPVAKAKEIGATGVFEHKYGEQVKVYFIGDGDKNFSKEICGGPHVSHTGELDGKFKIIKEESSSAGVRRIKAIIHKSTNRHE</sequence>
<dbReference type="Pfam" id="PF01411">
    <property type="entry name" value="tRNA-synt_2c"/>
    <property type="match status" value="1"/>
</dbReference>
<evidence type="ECO:0000256" key="5">
    <source>
        <dbReference type="ARBA" id="ARBA00022840"/>
    </source>
</evidence>
<dbReference type="SMART" id="SM00863">
    <property type="entry name" value="tRNA_SAD"/>
    <property type="match status" value="1"/>
</dbReference>
<comment type="domain">
    <text evidence="9">Consists of three domains; the N-terminal catalytic domain, the editing domain and the C-terminal C-Ala domain. The editing domain removes incorrectly charged amino acids, while the C-Ala domain, along with tRNA(Ala), serves as a bridge to cooperatively bring together the editing and aminoacylation centers thus stimulating deacylation of misacylated tRNAs.</text>
</comment>
<dbReference type="SUPFAM" id="SSF55186">
    <property type="entry name" value="ThrRS/AlaRS common domain"/>
    <property type="match status" value="1"/>
</dbReference>
<dbReference type="HAMAP" id="MF_00036_B">
    <property type="entry name" value="Ala_tRNA_synth_B"/>
    <property type="match status" value="1"/>
</dbReference>
<keyword evidence="3 9" id="KW-0436">Ligase</keyword>
<accession>A0A2H0UZ73</accession>
<dbReference type="Proteomes" id="UP000228510">
    <property type="component" value="Unassembled WGS sequence"/>
</dbReference>
<dbReference type="InterPro" id="IPR018164">
    <property type="entry name" value="Ala-tRNA-synth_IIc_N"/>
</dbReference>
<dbReference type="PROSITE" id="PS50860">
    <property type="entry name" value="AA_TRNA_LIGASE_II_ALA"/>
    <property type="match status" value="1"/>
</dbReference>
<feature type="binding site" evidence="9">
    <location>
        <position position="456"/>
    </location>
    <ligand>
        <name>Zn(2+)</name>
        <dbReference type="ChEBI" id="CHEBI:29105"/>
    </ligand>
</feature>
<dbReference type="GO" id="GO:0004813">
    <property type="term" value="F:alanine-tRNA ligase activity"/>
    <property type="evidence" value="ECO:0007669"/>
    <property type="project" value="UniProtKB-UniRule"/>
</dbReference>
<keyword evidence="9" id="KW-0862">Zinc</keyword>
<comment type="function">
    <text evidence="9">Catalyzes the attachment of alanine to tRNA(Ala) in a two-step reaction: alanine is first activated by ATP to form Ala-AMP and then transferred to the acceptor end of tRNA(Ala). Also edits incorrectly charged Ser-tRNA(Ala) and Gly-tRNA(Ala) via its editing domain.</text>
</comment>
<protein>
    <recommendedName>
        <fullName evidence="9">Alanine--tRNA ligase</fullName>
        <ecNumber evidence="9">6.1.1.7</ecNumber>
    </recommendedName>
    <alternativeName>
        <fullName evidence="9">Alanyl-tRNA synthetase</fullName>
        <shortName evidence="9">AlaRS</shortName>
    </alternativeName>
</protein>
<dbReference type="SUPFAM" id="SSF101353">
    <property type="entry name" value="Putative anticodon-binding domain of alanyl-tRNA synthetase (AlaRS)"/>
    <property type="match status" value="1"/>
</dbReference>
<evidence type="ECO:0000256" key="7">
    <source>
        <dbReference type="ARBA" id="ARBA00022917"/>
    </source>
</evidence>
<reference evidence="12" key="1">
    <citation type="submission" date="2017-09" db="EMBL/GenBank/DDBJ databases">
        <title>Depth-based differentiation of microbial function through sediment-hosted aquifers and enrichment of novel symbionts in the deep terrestrial subsurface.</title>
        <authorList>
            <person name="Probst A.J."/>
            <person name="Ladd B."/>
            <person name="Jarett J.K."/>
            <person name="Geller-Mcgrath D.E."/>
            <person name="Sieber C.M.K."/>
            <person name="Emerson J.B."/>
            <person name="Anantharaman K."/>
            <person name="Thomas B.C."/>
            <person name="Malmstrom R."/>
            <person name="Stieglmeier M."/>
            <person name="Klingl A."/>
            <person name="Woyke T."/>
            <person name="Ryan C.M."/>
            <person name="Banfield J.F."/>
        </authorList>
    </citation>
    <scope>NUCLEOTIDE SEQUENCE [LARGE SCALE GENOMIC DNA]</scope>
</reference>
<proteinExistence type="inferred from homology"/>
<dbReference type="GO" id="GO:0002161">
    <property type="term" value="F:aminoacyl-tRNA deacylase activity"/>
    <property type="evidence" value="ECO:0007669"/>
    <property type="project" value="TreeGrafter"/>
</dbReference>
<dbReference type="NCBIfam" id="NF002436">
    <property type="entry name" value="PRK01584.1"/>
    <property type="match status" value="1"/>
</dbReference>
<dbReference type="Gene3D" id="3.30.930.10">
    <property type="entry name" value="Bira Bifunctional Protein, Domain 2"/>
    <property type="match status" value="1"/>
</dbReference>
<evidence type="ECO:0000256" key="2">
    <source>
        <dbReference type="ARBA" id="ARBA00022555"/>
    </source>
</evidence>
<evidence type="ECO:0000313" key="12">
    <source>
        <dbReference type="Proteomes" id="UP000228510"/>
    </source>
</evidence>
<dbReference type="GO" id="GO:0005524">
    <property type="term" value="F:ATP binding"/>
    <property type="evidence" value="ECO:0007669"/>
    <property type="project" value="UniProtKB-UniRule"/>
</dbReference>
<dbReference type="Pfam" id="PF07973">
    <property type="entry name" value="tRNA_SAD"/>
    <property type="match status" value="1"/>
</dbReference>
<dbReference type="EC" id="6.1.1.7" evidence="9"/>
<feature type="domain" description="Alanyl-transfer RNA synthetases family profile" evidence="10">
    <location>
        <begin position="1"/>
        <end position="600"/>
    </location>
</feature>
<feature type="binding site" evidence="9">
    <location>
        <position position="558"/>
    </location>
    <ligand>
        <name>Zn(2+)</name>
        <dbReference type="ChEBI" id="CHEBI:29105"/>
    </ligand>
</feature>
<dbReference type="PANTHER" id="PTHR11777:SF9">
    <property type="entry name" value="ALANINE--TRNA LIGASE, CYTOPLASMIC"/>
    <property type="match status" value="1"/>
</dbReference>
<dbReference type="PANTHER" id="PTHR11777">
    <property type="entry name" value="ALANYL-TRNA SYNTHETASE"/>
    <property type="match status" value="1"/>
</dbReference>
<comment type="similarity">
    <text evidence="1 9">Belongs to the class-II aminoacyl-tRNA synthetase family.</text>
</comment>
<dbReference type="GO" id="GO:0006419">
    <property type="term" value="P:alanyl-tRNA aminoacylation"/>
    <property type="evidence" value="ECO:0007669"/>
    <property type="project" value="UniProtKB-UniRule"/>
</dbReference>
<dbReference type="CDD" id="cd00673">
    <property type="entry name" value="AlaRS_core"/>
    <property type="match status" value="1"/>
</dbReference>
<evidence type="ECO:0000256" key="9">
    <source>
        <dbReference type="HAMAP-Rule" id="MF_00036"/>
    </source>
</evidence>
<dbReference type="GO" id="GO:0000049">
    <property type="term" value="F:tRNA binding"/>
    <property type="evidence" value="ECO:0007669"/>
    <property type="project" value="UniProtKB-KW"/>
</dbReference>
<dbReference type="Gene3D" id="3.30.54.20">
    <property type="match status" value="1"/>
</dbReference>
<dbReference type="InterPro" id="IPR012947">
    <property type="entry name" value="tRNA_SAD"/>
</dbReference>
<feature type="binding site" evidence="9">
    <location>
        <position position="452"/>
    </location>
    <ligand>
        <name>Zn(2+)</name>
        <dbReference type="ChEBI" id="CHEBI:29105"/>
    </ligand>
</feature>
<dbReference type="FunFam" id="3.30.980.10:FF:000004">
    <property type="entry name" value="Alanine--tRNA ligase, cytoplasmic"/>
    <property type="match status" value="1"/>
</dbReference>
<dbReference type="GO" id="GO:0008270">
    <property type="term" value="F:zinc ion binding"/>
    <property type="evidence" value="ECO:0007669"/>
    <property type="project" value="UniProtKB-UniRule"/>
</dbReference>
<dbReference type="NCBIfam" id="TIGR00344">
    <property type="entry name" value="alaS"/>
    <property type="match status" value="1"/>
</dbReference>
<evidence type="ECO:0000259" key="10">
    <source>
        <dbReference type="PROSITE" id="PS50860"/>
    </source>
</evidence>
<comment type="subcellular location">
    <subcellularLocation>
        <location evidence="9">Cytoplasm</location>
    </subcellularLocation>
</comment>
<keyword evidence="6 9" id="KW-0694">RNA-binding</keyword>
<dbReference type="PRINTS" id="PR00980">
    <property type="entry name" value="TRNASYNTHALA"/>
</dbReference>
<comment type="catalytic activity">
    <reaction evidence="9">
        <text>tRNA(Ala) + L-alanine + ATP = L-alanyl-tRNA(Ala) + AMP + diphosphate</text>
        <dbReference type="Rhea" id="RHEA:12540"/>
        <dbReference type="Rhea" id="RHEA-COMP:9657"/>
        <dbReference type="Rhea" id="RHEA-COMP:9923"/>
        <dbReference type="ChEBI" id="CHEBI:30616"/>
        <dbReference type="ChEBI" id="CHEBI:33019"/>
        <dbReference type="ChEBI" id="CHEBI:57972"/>
        <dbReference type="ChEBI" id="CHEBI:78442"/>
        <dbReference type="ChEBI" id="CHEBI:78497"/>
        <dbReference type="ChEBI" id="CHEBI:456215"/>
        <dbReference type="EC" id="6.1.1.7"/>
    </reaction>
</comment>
<dbReference type="InterPro" id="IPR018165">
    <property type="entry name" value="Ala-tRNA-synth_IIc_core"/>
</dbReference>